<comment type="caution">
    <text evidence="2">The sequence shown here is derived from an EMBL/GenBank/DDBJ whole genome shotgun (WGS) entry which is preliminary data.</text>
</comment>
<reference evidence="2 3" key="1">
    <citation type="submission" date="2019-06" db="EMBL/GenBank/DDBJ databases">
        <title>Taxogenomics and systematics of the genus Pantoea.</title>
        <authorList>
            <person name="Tambong J.T."/>
        </authorList>
    </citation>
    <scope>NUCLEOTIDE SEQUENCE [LARGE SCALE GENOMIC DNA]</scope>
    <source>
        <strain evidence="2 3">LMG 2558</strain>
    </source>
</reference>
<protein>
    <recommendedName>
        <fullName evidence="1">DUF6883 domain-containing protein</fullName>
    </recommendedName>
</protein>
<sequence length="219" mass="23176">MQSLAATLDVGRLQADYDNRTSELLEKARADGGLSPAEQNELSILQVTTLQLEADRNAAIHNALMSDDSEEAKQLAINSLVQAVGTSAAGIAAGVGKNKPNTGESAVKNGVKNASETQTSVDSKLTNYLLAKDHPVGGSKAEWFDKALGFNQGNSSDLAKQIVFEPSKAVKTAETQHGVKYDQVISITGANGRTIDVKFGWIKNNDGIVRLVTAIPAKK</sequence>
<evidence type="ECO:0000313" key="2">
    <source>
        <dbReference type="EMBL" id="TPV33547.1"/>
    </source>
</evidence>
<organism evidence="2 3">
    <name type="scientific">Pantoea anthophila</name>
    <dbReference type="NCBI Taxonomy" id="470931"/>
    <lineage>
        <taxon>Bacteria</taxon>
        <taxon>Pseudomonadati</taxon>
        <taxon>Pseudomonadota</taxon>
        <taxon>Gammaproteobacteria</taxon>
        <taxon>Enterobacterales</taxon>
        <taxon>Erwiniaceae</taxon>
        <taxon>Pantoea</taxon>
    </lineage>
</organism>
<dbReference type="Pfam" id="PF21814">
    <property type="entry name" value="DUF6883"/>
    <property type="match status" value="1"/>
</dbReference>
<keyword evidence="3" id="KW-1185">Reference proteome</keyword>
<accession>A0ABY2ZFX2</accession>
<dbReference type="InterPro" id="IPR049250">
    <property type="entry name" value="DUF6883"/>
</dbReference>
<dbReference type="EMBL" id="VHIZ01000011">
    <property type="protein sequence ID" value="TPV33547.1"/>
    <property type="molecule type" value="Genomic_DNA"/>
</dbReference>
<feature type="domain" description="DUF6883" evidence="1">
    <location>
        <begin position="122"/>
        <end position="217"/>
    </location>
</feature>
<name>A0ABY2ZFX2_9GAMM</name>
<dbReference type="Proteomes" id="UP000316142">
    <property type="component" value="Unassembled WGS sequence"/>
</dbReference>
<proteinExistence type="predicted"/>
<gene>
    <name evidence="2" type="ORF">FJW00_01350</name>
</gene>
<dbReference type="RefSeq" id="WP_140922896.1">
    <property type="nucleotide sequence ID" value="NZ_CP122311.1"/>
</dbReference>
<evidence type="ECO:0000259" key="1">
    <source>
        <dbReference type="Pfam" id="PF21814"/>
    </source>
</evidence>
<evidence type="ECO:0000313" key="3">
    <source>
        <dbReference type="Proteomes" id="UP000316142"/>
    </source>
</evidence>